<comment type="caution">
    <text evidence="2">The sequence shown here is derived from an EMBL/GenBank/DDBJ whole genome shotgun (WGS) entry which is preliminary data.</text>
</comment>
<dbReference type="Proteomes" id="UP000077002">
    <property type="component" value="Unassembled WGS sequence"/>
</dbReference>
<reference evidence="2 3" key="1">
    <citation type="submission" date="2016-03" db="EMBL/GenBank/DDBJ databases">
        <title>Draft genome sequence of the Fonsecaea monophora CBS 269.37.</title>
        <authorList>
            <person name="Bombassaro A."/>
            <person name="Vinicius W.A."/>
            <person name="De Hoog S."/>
            <person name="Sun J."/>
            <person name="Souza E.M."/>
            <person name="Raittz R.T."/>
            <person name="Costa F."/>
            <person name="Leao A.C."/>
            <person name="Tadra-Sfeir M.Z."/>
            <person name="Baura V."/>
            <person name="Balsanelli E."/>
            <person name="Pedrosa F.O."/>
            <person name="Moreno L.F."/>
            <person name="Steffens M.B."/>
            <person name="Xi L."/>
            <person name="Bocca A.L."/>
            <person name="Felipe M.S."/>
            <person name="Teixeira M."/>
            <person name="Telles Filho F.Q."/>
            <person name="Azevedo C.M."/>
            <person name="Gomes R."/>
            <person name="Vicente V.A."/>
        </authorList>
    </citation>
    <scope>NUCLEOTIDE SEQUENCE [LARGE SCALE GENOMIC DNA]</scope>
    <source>
        <strain evidence="2 3">CBS 269.37</strain>
    </source>
</reference>
<keyword evidence="3" id="KW-1185">Reference proteome</keyword>
<dbReference type="AlphaFoldDB" id="A0A177F0A3"/>
<dbReference type="PANTHER" id="PTHR47784:SF5">
    <property type="entry name" value="STEROL UPTAKE CONTROL PROTEIN 2"/>
    <property type="match status" value="1"/>
</dbReference>
<evidence type="ECO:0000313" key="2">
    <source>
        <dbReference type="EMBL" id="OAG37678.1"/>
    </source>
</evidence>
<organism evidence="2 3">
    <name type="scientific">Fonsecaea monophora</name>
    <dbReference type="NCBI Taxonomy" id="254056"/>
    <lineage>
        <taxon>Eukaryota</taxon>
        <taxon>Fungi</taxon>
        <taxon>Dikarya</taxon>
        <taxon>Ascomycota</taxon>
        <taxon>Pezizomycotina</taxon>
        <taxon>Eurotiomycetes</taxon>
        <taxon>Chaetothyriomycetidae</taxon>
        <taxon>Chaetothyriales</taxon>
        <taxon>Herpotrichiellaceae</taxon>
        <taxon>Fonsecaea</taxon>
    </lineage>
</organism>
<feature type="region of interest" description="Disordered" evidence="1">
    <location>
        <begin position="1"/>
        <end position="45"/>
    </location>
</feature>
<protein>
    <recommendedName>
        <fullName evidence="4">Transcription factor domain-containing protein</fullName>
    </recommendedName>
</protein>
<dbReference type="RefSeq" id="XP_022509630.1">
    <property type="nucleotide sequence ID" value="XM_022658110.1"/>
</dbReference>
<sequence>MGVGTAKGDASGRGEECDYQNYPDGSEPASHSPEPPSSLSNAVECWSNPSPPLSQTAEPVQLLSNFVTTTAATLAWFDDTRWTWEIEVPRHAENNVFLRHAILATSALHICLLKPPNPSEYHLAAYQNCREATHIFRSTVTKITRENCIAVLAFSLLISVFQLGCLATIPADRAPEEASAQLVHALSALRGAWSLIGQLHSHLAESPVSGLFSQRRRFQFTPLDENHRQALARLESLNSASQDPGEARALRTEAIRLLGSWLSVTSGQPATWLHLVFWPSALPEGYISLLKQNDPVSLVIFCHWSVGLGRGSPKWFLAGWAQQTLDLARRLLGTEWHSALEWPTKAR</sequence>
<evidence type="ECO:0000313" key="3">
    <source>
        <dbReference type="Proteomes" id="UP000077002"/>
    </source>
</evidence>
<dbReference type="PANTHER" id="PTHR47784">
    <property type="entry name" value="STEROL UPTAKE CONTROL PROTEIN 2"/>
    <property type="match status" value="1"/>
</dbReference>
<dbReference type="EMBL" id="LVKK01000068">
    <property type="protein sequence ID" value="OAG37678.1"/>
    <property type="molecule type" value="Genomic_DNA"/>
</dbReference>
<proteinExistence type="predicted"/>
<feature type="compositionally biased region" description="Low complexity" evidence="1">
    <location>
        <begin position="26"/>
        <end position="40"/>
    </location>
</feature>
<name>A0A177F0A3_9EURO</name>
<dbReference type="GeneID" id="34603310"/>
<dbReference type="OrthoDB" id="4937900at2759"/>
<dbReference type="GO" id="GO:0001228">
    <property type="term" value="F:DNA-binding transcription activator activity, RNA polymerase II-specific"/>
    <property type="evidence" value="ECO:0007669"/>
    <property type="project" value="TreeGrafter"/>
</dbReference>
<accession>A0A177F0A3</accession>
<dbReference type="InterPro" id="IPR053157">
    <property type="entry name" value="Sterol_Uptake_Regulator"/>
</dbReference>
<gene>
    <name evidence="2" type="ORF">AYO21_08162</name>
</gene>
<evidence type="ECO:0000256" key="1">
    <source>
        <dbReference type="SAM" id="MobiDB-lite"/>
    </source>
</evidence>
<evidence type="ECO:0008006" key="4">
    <source>
        <dbReference type="Google" id="ProtNLM"/>
    </source>
</evidence>